<evidence type="ECO:0000256" key="3">
    <source>
        <dbReference type="ARBA" id="ARBA00022842"/>
    </source>
</evidence>
<comment type="function">
    <text evidence="6">Catalyzes the thiamine diphosphate-dependent decarboxylation of 2-oxoglutarate and the subsequent addition of the resulting succinic semialdehyde-thiamine pyrophosphate anion to isochorismate to yield 2-succinyl-5-enolpyruvyl-6-hydroxy-3-cyclohexene-1-carboxylate (SEPHCHC).</text>
</comment>
<dbReference type="Gene3D" id="3.40.50.970">
    <property type="match status" value="2"/>
</dbReference>
<dbReference type="InterPro" id="IPR012001">
    <property type="entry name" value="Thiamin_PyroP_enz_TPP-bd_dom"/>
</dbReference>
<dbReference type="RefSeq" id="WP_090385515.1">
    <property type="nucleotide sequence ID" value="NZ_FNLC01000006.1"/>
</dbReference>
<evidence type="ECO:0000256" key="1">
    <source>
        <dbReference type="ARBA" id="ARBA00022679"/>
    </source>
</evidence>
<evidence type="ECO:0000313" key="9">
    <source>
        <dbReference type="EMBL" id="SDR42115.1"/>
    </source>
</evidence>
<dbReference type="GO" id="GO:0030976">
    <property type="term" value="F:thiamine pyrophosphate binding"/>
    <property type="evidence" value="ECO:0007669"/>
    <property type="project" value="UniProtKB-UniRule"/>
</dbReference>
<accession>A0A1H1IWM7</accession>
<dbReference type="GO" id="GO:0070204">
    <property type="term" value="F:2-succinyl-5-enolpyruvyl-6-hydroxy-3-cyclohexene-1-carboxylic-acid synthase activity"/>
    <property type="evidence" value="ECO:0007669"/>
    <property type="project" value="UniProtKB-UniRule"/>
</dbReference>
<proteinExistence type="inferred from homology"/>
<dbReference type="InterPro" id="IPR004433">
    <property type="entry name" value="MenaQ_synth_MenD"/>
</dbReference>
<keyword evidence="3 6" id="KW-0460">Magnesium</keyword>
<name>A0A1H1IWM7_NATTX</name>
<keyword evidence="5 6" id="KW-0464">Manganese</keyword>
<keyword evidence="6" id="KW-0474">Menaquinone biosynthesis</keyword>
<dbReference type="PIRSF" id="PIRSF004983">
    <property type="entry name" value="MenD"/>
    <property type="match status" value="1"/>
</dbReference>
<dbReference type="CDD" id="cd07037">
    <property type="entry name" value="TPP_PYR_MenD"/>
    <property type="match status" value="1"/>
</dbReference>
<comment type="pathway">
    <text evidence="6">Quinol/quinone metabolism; menaquinone biosynthesis.</text>
</comment>
<keyword evidence="10" id="KW-1185">Reference proteome</keyword>
<dbReference type="GO" id="GO:0000287">
    <property type="term" value="F:magnesium ion binding"/>
    <property type="evidence" value="ECO:0007669"/>
    <property type="project" value="UniProtKB-UniRule"/>
</dbReference>
<comment type="pathway">
    <text evidence="6">Quinol/quinone metabolism; 1,4-dihydroxy-2-naphthoate biosynthesis; 1,4-dihydroxy-2-naphthoate from chorismate: step 2/7.</text>
</comment>
<evidence type="ECO:0000259" key="7">
    <source>
        <dbReference type="Pfam" id="PF02775"/>
    </source>
</evidence>
<gene>
    <name evidence="6" type="primary">menD</name>
    <name evidence="9" type="ORF">SAMN04489842_3862</name>
</gene>
<keyword evidence="4 6" id="KW-0786">Thiamine pyrophosphate</keyword>
<evidence type="ECO:0000256" key="2">
    <source>
        <dbReference type="ARBA" id="ARBA00022723"/>
    </source>
</evidence>
<dbReference type="SUPFAM" id="SSF52467">
    <property type="entry name" value="DHS-like NAD/FAD-binding domain"/>
    <property type="match status" value="1"/>
</dbReference>
<dbReference type="PANTHER" id="PTHR42916">
    <property type="entry name" value="2-SUCCINYL-5-ENOLPYRUVYL-6-HYDROXY-3-CYCLOHEXENE-1-CARBOXYLATE SYNTHASE"/>
    <property type="match status" value="1"/>
</dbReference>
<dbReference type="SUPFAM" id="SSF52518">
    <property type="entry name" value="Thiamin diphosphate-binding fold (THDP-binding)"/>
    <property type="match status" value="2"/>
</dbReference>
<comment type="cofactor">
    <cofactor evidence="6">
        <name>Mg(2+)</name>
        <dbReference type="ChEBI" id="CHEBI:18420"/>
    </cofactor>
    <cofactor evidence="6">
        <name>Mn(2+)</name>
        <dbReference type="ChEBI" id="CHEBI:29035"/>
    </cofactor>
</comment>
<dbReference type="UniPathway" id="UPA01057">
    <property type="reaction ID" value="UER00164"/>
</dbReference>
<comment type="subunit">
    <text evidence="6">Homodimer.</text>
</comment>
<dbReference type="GO" id="GO:0044272">
    <property type="term" value="P:sulfur compound biosynthetic process"/>
    <property type="evidence" value="ECO:0007669"/>
    <property type="project" value="UniProtKB-ARBA"/>
</dbReference>
<keyword evidence="1 6" id="KW-0808">Transferase</keyword>
<dbReference type="InterPro" id="IPR011766">
    <property type="entry name" value="TPP_enzyme_TPP-bd"/>
</dbReference>
<dbReference type="STRING" id="1095778.SAMN04489842_3862"/>
<sequence length="598" mass="64510">MTDPRSSPNRATLWGRVLVDELASGGLEAVCIAPGSRSTPLTVAFAEHPDVDVYSHLDERSAAFFALGRARRTGEPTALVCTSGTAAANFHPAVLEADQARVPLLVLTADRPAELRDSGANQTIDQVKLYGDAVRWFAELPEPEADERKVRSLRTTAARALSETGGSELGPVHLNCPFRKPLEPIDVPDAVPESFAETTAARGRDGPFVDTEQGTVGLETESARSIATALAEADRPLLVAGPADPADLQHVDRERVVSLAERIGAPVLADPLSGLRFGSHVERGGPIYGGYDVYAGELPDPDVVLRFGASPTSKSLRHALRDADARQFVVDPAGAWREATFTATDLIAARPESVVDGVLEALEGETETDDDWRARFDEAERSHWDLRDEARTDLADDPFEGAVLASVFERAPDPTTVFVSNSMPIRDADRFGRPRDAELTVLANRGASGIDGITSTALGAGSATGEDEPLVLVTGDLAFYHDSNGLLAIDRCDVDATIVLLDNDGGGIFHKLPIEEFDPPFTDQFKTPHSLEFDRLADLYDLEFDAVSPAEFADAYERSLETDGTQVLSVSFDAEASHRRRETLERAVIDGIESEFEE</sequence>
<dbReference type="UniPathway" id="UPA00079"/>
<evidence type="ECO:0000256" key="4">
    <source>
        <dbReference type="ARBA" id="ARBA00023052"/>
    </source>
</evidence>
<dbReference type="CDD" id="cd02009">
    <property type="entry name" value="TPP_SHCHC_synthase"/>
    <property type="match status" value="1"/>
</dbReference>
<dbReference type="GO" id="GO:0009234">
    <property type="term" value="P:menaquinone biosynthetic process"/>
    <property type="evidence" value="ECO:0007669"/>
    <property type="project" value="UniProtKB-UniRule"/>
</dbReference>
<organism evidence="9 10">
    <name type="scientific">Natronobacterium texcoconense</name>
    <dbReference type="NCBI Taxonomy" id="1095778"/>
    <lineage>
        <taxon>Archaea</taxon>
        <taxon>Methanobacteriati</taxon>
        <taxon>Methanobacteriota</taxon>
        <taxon>Stenosarchaea group</taxon>
        <taxon>Halobacteria</taxon>
        <taxon>Halobacteriales</taxon>
        <taxon>Natrialbaceae</taxon>
        <taxon>Natronobacterium</taxon>
    </lineage>
</organism>
<dbReference type="OrthoDB" id="212847at2157"/>
<dbReference type="HAMAP" id="MF_01659">
    <property type="entry name" value="MenD"/>
    <property type="match status" value="1"/>
</dbReference>
<dbReference type="Proteomes" id="UP000198848">
    <property type="component" value="Unassembled WGS sequence"/>
</dbReference>
<dbReference type="GO" id="GO:0006082">
    <property type="term" value="P:organic acid metabolic process"/>
    <property type="evidence" value="ECO:0007669"/>
    <property type="project" value="UniProtKB-ARBA"/>
</dbReference>
<evidence type="ECO:0000313" key="10">
    <source>
        <dbReference type="Proteomes" id="UP000198848"/>
    </source>
</evidence>
<dbReference type="GO" id="GO:0030145">
    <property type="term" value="F:manganese ion binding"/>
    <property type="evidence" value="ECO:0007669"/>
    <property type="project" value="UniProtKB-UniRule"/>
</dbReference>
<dbReference type="EC" id="2.2.1.9" evidence="6"/>
<evidence type="ECO:0000259" key="8">
    <source>
        <dbReference type="Pfam" id="PF02776"/>
    </source>
</evidence>
<dbReference type="PANTHER" id="PTHR42916:SF1">
    <property type="entry name" value="PROTEIN PHYLLO, CHLOROPLASTIC"/>
    <property type="match status" value="1"/>
</dbReference>
<feature type="domain" description="Thiamine pyrophosphate enzyme TPP-binding" evidence="7">
    <location>
        <begin position="455"/>
        <end position="569"/>
    </location>
</feature>
<evidence type="ECO:0000256" key="6">
    <source>
        <dbReference type="HAMAP-Rule" id="MF_01659"/>
    </source>
</evidence>
<dbReference type="Pfam" id="PF02775">
    <property type="entry name" value="TPP_enzyme_C"/>
    <property type="match status" value="1"/>
</dbReference>
<evidence type="ECO:0000256" key="5">
    <source>
        <dbReference type="ARBA" id="ARBA00023211"/>
    </source>
</evidence>
<dbReference type="EMBL" id="FNLC01000006">
    <property type="protein sequence ID" value="SDR42115.1"/>
    <property type="molecule type" value="Genomic_DNA"/>
</dbReference>
<dbReference type="AlphaFoldDB" id="A0A1H1IWM7"/>
<dbReference type="NCBIfam" id="TIGR00173">
    <property type="entry name" value="menD"/>
    <property type="match status" value="1"/>
</dbReference>
<comment type="cofactor">
    <cofactor evidence="6">
        <name>thiamine diphosphate</name>
        <dbReference type="ChEBI" id="CHEBI:58937"/>
    </cofactor>
    <text evidence="6">Binds 1 thiamine pyrophosphate per subunit.</text>
</comment>
<feature type="domain" description="Thiamine pyrophosphate enzyme N-terminal TPP-binding" evidence="8">
    <location>
        <begin position="15"/>
        <end position="128"/>
    </location>
</feature>
<protein>
    <recommendedName>
        <fullName evidence="6">2-succinyl-5-enolpyruvyl-6-hydroxy-3-cyclohexene-1-carboxylate synthase</fullName>
        <shortName evidence="6">SEPHCHC synthase</shortName>
        <ecNumber evidence="6">2.2.1.9</ecNumber>
    </recommendedName>
    <alternativeName>
        <fullName evidence="6">Menaquinone biosynthesis protein MenD</fullName>
    </alternativeName>
</protein>
<keyword evidence="2 6" id="KW-0479">Metal-binding</keyword>
<comment type="catalytic activity">
    <reaction evidence="6">
        <text>isochorismate + 2-oxoglutarate + H(+) = 5-enolpyruvoyl-6-hydroxy-2-succinyl-cyclohex-3-ene-1-carboxylate + CO2</text>
        <dbReference type="Rhea" id="RHEA:25593"/>
        <dbReference type="ChEBI" id="CHEBI:15378"/>
        <dbReference type="ChEBI" id="CHEBI:16526"/>
        <dbReference type="ChEBI" id="CHEBI:16810"/>
        <dbReference type="ChEBI" id="CHEBI:29780"/>
        <dbReference type="ChEBI" id="CHEBI:58818"/>
        <dbReference type="EC" id="2.2.1.9"/>
    </reaction>
</comment>
<comment type="similarity">
    <text evidence="6">Belongs to the TPP enzyme family. MenD subfamily.</text>
</comment>
<reference evidence="10" key="1">
    <citation type="submission" date="2016-10" db="EMBL/GenBank/DDBJ databases">
        <authorList>
            <person name="Varghese N."/>
            <person name="Submissions S."/>
        </authorList>
    </citation>
    <scope>NUCLEOTIDE SEQUENCE [LARGE SCALE GENOMIC DNA]</scope>
    <source>
        <strain evidence="10">DSM 24767</strain>
    </source>
</reference>
<dbReference type="Pfam" id="PF02776">
    <property type="entry name" value="TPP_enzyme_N"/>
    <property type="match status" value="1"/>
</dbReference>
<dbReference type="InterPro" id="IPR029035">
    <property type="entry name" value="DHS-like_NAD/FAD-binding_dom"/>
</dbReference>
<dbReference type="Gene3D" id="3.40.50.1220">
    <property type="entry name" value="TPP-binding domain"/>
    <property type="match status" value="1"/>
</dbReference>
<dbReference type="InterPro" id="IPR029061">
    <property type="entry name" value="THDP-binding"/>
</dbReference>